<sequence>MPNQLQNRVGNYVGLLNKDIQVIQKNLNDTNTLIESTDPETIHGVAEALIHSNLGTNWVQVPRQYSYEDYYLIAMDRFMELSGVAGYSILLPIESEKVTLVMTDLNVPAAFAFETNQDQNGGAYFVELTSGERLFYWSMERKQIQFNARAIVDLLVANFANEGVTIEQNQIIANLLTEFGRYMERVFGYAVDFNILETRDDYIYNLIQHAQPQDMLDKLFVLSADTSYFLQGIPNGAAISLNDHSEIRIFFVNDANALGAQRWHFQVIDGRDQYSWLDILLSYDFIAKWYLSENKTLEIAYDQLVFAVQQSEKQDIQPIFAEQQGLTPMLPSEIEALQKQVREQKAAEQKAAEQKAAEQKAAAEAEAAKQAKAESAAATGNASENATSVGADVTSAETSQSEASVSESVSVTQLTPKKSFDDEIGEAVHSSSNPAEK</sequence>
<feature type="compositionally biased region" description="Basic and acidic residues" evidence="1">
    <location>
        <begin position="348"/>
        <end position="372"/>
    </location>
</feature>
<gene>
    <name evidence="2" type="ORF">IV67_GL001305</name>
</gene>
<comment type="caution">
    <text evidence="2">The sequence shown here is derived from an EMBL/GenBank/DDBJ whole genome shotgun (WGS) entry which is preliminary data.</text>
</comment>
<protein>
    <submittedName>
        <fullName evidence="2">Uncharacterized protein</fullName>
    </submittedName>
</protein>
<feature type="region of interest" description="Disordered" evidence="1">
    <location>
        <begin position="348"/>
        <end position="437"/>
    </location>
</feature>
<evidence type="ECO:0000256" key="1">
    <source>
        <dbReference type="SAM" id="MobiDB-lite"/>
    </source>
</evidence>
<dbReference type="PATRIC" id="fig|1620.3.peg.1320"/>
<proteinExistence type="predicted"/>
<dbReference type="EMBL" id="JQCD01000009">
    <property type="protein sequence ID" value="KRN77779.1"/>
    <property type="molecule type" value="Genomic_DNA"/>
</dbReference>
<dbReference type="RefSeq" id="WP_057786124.1">
    <property type="nucleotide sequence ID" value="NZ_JQCD01000009.1"/>
</dbReference>
<dbReference type="Proteomes" id="UP000051673">
    <property type="component" value="Unassembled WGS sequence"/>
</dbReference>
<dbReference type="AlphaFoldDB" id="A0A0R2JKN4"/>
<organism evidence="2 3">
    <name type="scientific">Weissella minor</name>
    <dbReference type="NCBI Taxonomy" id="1620"/>
    <lineage>
        <taxon>Bacteria</taxon>
        <taxon>Bacillati</taxon>
        <taxon>Bacillota</taxon>
        <taxon>Bacilli</taxon>
        <taxon>Lactobacillales</taxon>
        <taxon>Lactobacillaceae</taxon>
        <taxon>Weissella</taxon>
    </lineage>
</organism>
<dbReference type="STRING" id="1620.IV67_GL001305"/>
<accession>A0A0R2JKN4</accession>
<reference evidence="2 3" key="1">
    <citation type="journal article" date="2015" name="Genome Announc.">
        <title>Expanding the biotechnology potential of lactobacilli through comparative genomics of 213 strains and associated genera.</title>
        <authorList>
            <person name="Sun Z."/>
            <person name="Harris H.M."/>
            <person name="McCann A."/>
            <person name="Guo C."/>
            <person name="Argimon S."/>
            <person name="Zhang W."/>
            <person name="Yang X."/>
            <person name="Jeffery I.B."/>
            <person name="Cooney J.C."/>
            <person name="Kagawa T.F."/>
            <person name="Liu W."/>
            <person name="Song Y."/>
            <person name="Salvetti E."/>
            <person name="Wrobel A."/>
            <person name="Rasinkangas P."/>
            <person name="Parkhill J."/>
            <person name="Rea M.C."/>
            <person name="O'Sullivan O."/>
            <person name="Ritari J."/>
            <person name="Douillard F.P."/>
            <person name="Paul Ross R."/>
            <person name="Yang R."/>
            <person name="Briner A.E."/>
            <person name="Felis G.E."/>
            <person name="de Vos W.M."/>
            <person name="Barrangou R."/>
            <person name="Klaenhammer T.R."/>
            <person name="Caufield P.W."/>
            <person name="Cui Y."/>
            <person name="Zhang H."/>
            <person name="O'Toole P.W."/>
        </authorList>
    </citation>
    <scope>NUCLEOTIDE SEQUENCE [LARGE SCALE GENOMIC DNA]</scope>
    <source>
        <strain evidence="2 3">DSM 20014</strain>
    </source>
</reference>
<evidence type="ECO:0000313" key="3">
    <source>
        <dbReference type="Proteomes" id="UP000051673"/>
    </source>
</evidence>
<evidence type="ECO:0000313" key="2">
    <source>
        <dbReference type="EMBL" id="KRN77779.1"/>
    </source>
</evidence>
<feature type="compositionally biased region" description="Low complexity" evidence="1">
    <location>
        <begin position="393"/>
        <end position="413"/>
    </location>
</feature>
<name>A0A0R2JKN4_9LACO</name>
<keyword evidence="3" id="KW-1185">Reference proteome</keyword>